<name>A0A6A8AE49_9HYPH</name>
<organism evidence="2 3">
    <name type="scientific">Endobacterium cereale</name>
    <dbReference type="NCBI Taxonomy" id="2663029"/>
    <lineage>
        <taxon>Bacteria</taxon>
        <taxon>Pseudomonadati</taxon>
        <taxon>Pseudomonadota</taxon>
        <taxon>Alphaproteobacteria</taxon>
        <taxon>Hyphomicrobiales</taxon>
        <taxon>Rhizobiaceae</taxon>
        <taxon>Endobacterium</taxon>
    </lineage>
</organism>
<evidence type="ECO:0000259" key="1">
    <source>
        <dbReference type="Pfam" id="PF02557"/>
    </source>
</evidence>
<sequence length="705" mass="75772">MLTRYEGDREAALVAYNGGPTRADAWIAAGRDDSVLPKETADYYKKVLDRAKVQSFTSQDASSAKVALLRRTDKDASHIDGLQDGFAVKLSRLMDSAPPGIKEGLGIYSGARSVERQRELWQEALKKYGSIDEARRWVAPPGNSQHNHGNAADLGFNGQSLKNAPKEVVQWVHQNAERFGLKFPLANENWHIEDSGTRGGKARPVDPDLDAIPYNRRQQLADWAQSDWTRQTNEQKQQARGSIEVAVNNAPAAIQNTGSYQNAMPTADQFMFAYGPEDGAQRYDQFRAAVDTSEQSYRFQTMPAAEITAAVSAASPVSSGDNAALESRKYEALSKAAAETIKAREADPATYAQRVFPDVAQAWVHAGTTGNYQDALSITASTQQMLGIKNPQLLPKNIATQAVAAYGDPNASGADRMASVAGLVFSTPDQGQRAAIYDQLVKEGMPASMDGVFEAMARGDQGAANRLMEAITVDPAKLPNSRETTPAQITEQVYADVWAPGEIGYTAYGLSYGDASSLERAQRGTDLMNRAVKLRMSRGEDLPAAVEGAKKDIFGDKVVYSGGRGINADLALSPDVDQVAVTDGLEASKARFREALIGQRNAIVARDIPTEGGQRAVIDASTENRIDDILDSGVFVQTGNGIGLRDPYTGQFVAGPDGKPLTVSLESLTAPRPNAAPTTSTPALGNREGIISDMFAPTFESMGGR</sequence>
<accession>A0A6A8AE49</accession>
<dbReference type="SUPFAM" id="SSF53955">
    <property type="entry name" value="Lysozyme-like"/>
    <property type="match status" value="1"/>
</dbReference>
<dbReference type="GO" id="GO:0006508">
    <property type="term" value="P:proteolysis"/>
    <property type="evidence" value="ECO:0007669"/>
    <property type="project" value="InterPro"/>
</dbReference>
<dbReference type="Gene3D" id="3.30.1380.10">
    <property type="match status" value="1"/>
</dbReference>
<feature type="domain" description="D-alanyl-D-alanine carboxypeptidase-like core" evidence="1">
    <location>
        <begin position="105"/>
        <end position="190"/>
    </location>
</feature>
<evidence type="ECO:0000313" key="2">
    <source>
        <dbReference type="EMBL" id="MQY48188.1"/>
    </source>
</evidence>
<keyword evidence="3" id="KW-1185">Reference proteome</keyword>
<dbReference type="Proteomes" id="UP000435138">
    <property type="component" value="Unassembled WGS sequence"/>
</dbReference>
<dbReference type="PANTHER" id="PTHR34385">
    <property type="entry name" value="D-ALANYL-D-ALANINE CARBOXYPEPTIDASE"/>
    <property type="match status" value="1"/>
</dbReference>
<evidence type="ECO:0000313" key="3">
    <source>
        <dbReference type="Proteomes" id="UP000435138"/>
    </source>
</evidence>
<protein>
    <recommendedName>
        <fullName evidence="1">D-alanyl-D-alanine carboxypeptidase-like core domain-containing protein</fullName>
    </recommendedName>
</protein>
<proteinExistence type="predicted"/>
<dbReference type="InterPro" id="IPR009045">
    <property type="entry name" value="Zn_M74/Hedgehog-like"/>
</dbReference>
<dbReference type="InterPro" id="IPR023346">
    <property type="entry name" value="Lysozyme-like_dom_sf"/>
</dbReference>
<dbReference type="CDD" id="cd14814">
    <property type="entry name" value="Peptidase_M15"/>
    <property type="match status" value="1"/>
</dbReference>
<dbReference type="SUPFAM" id="SSF55166">
    <property type="entry name" value="Hedgehog/DD-peptidase"/>
    <property type="match status" value="1"/>
</dbReference>
<dbReference type="EMBL" id="WIXI01000047">
    <property type="protein sequence ID" value="MQY48188.1"/>
    <property type="molecule type" value="Genomic_DNA"/>
</dbReference>
<reference evidence="2 3" key="1">
    <citation type="submission" date="2019-11" db="EMBL/GenBank/DDBJ databases">
        <title>Genome analysis of Rhizobacterium cereale a novel genus and species isolated from maize roots in North Spain.</title>
        <authorList>
            <person name="Menendez E."/>
            <person name="Flores-Felix J.D."/>
            <person name="Ramirez-Bahena M.-H."/>
            <person name="Igual J.M."/>
            <person name="Garcia-Fraile P."/>
            <person name="Peix A."/>
            <person name="Velazquez E."/>
        </authorList>
    </citation>
    <scope>NUCLEOTIDE SEQUENCE [LARGE SCALE GENOMIC DNA]</scope>
    <source>
        <strain evidence="2 3">RZME27</strain>
    </source>
</reference>
<dbReference type="InterPro" id="IPR052179">
    <property type="entry name" value="DD-CPase-like"/>
</dbReference>
<dbReference type="Pfam" id="PF02557">
    <property type="entry name" value="VanY"/>
    <property type="match status" value="1"/>
</dbReference>
<comment type="caution">
    <text evidence="2">The sequence shown here is derived from an EMBL/GenBank/DDBJ whole genome shotgun (WGS) entry which is preliminary data.</text>
</comment>
<dbReference type="AlphaFoldDB" id="A0A6A8AE49"/>
<gene>
    <name evidence="2" type="ORF">GAO09_19315</name>
</gene>
<dbReference type="InterPro" id="IPR003709">
    <property type="entry name" value="VanY-like_core_dom"/>
</dbReference>
<dbReference type="Gene3D" id="1.10.530.10">
    <property type="match status" value="1"/>
</dbReference>
<dbReference type="PANTHER" id="PTHR34385:SF1">
    <property type="entry name" value="PEPTIDOGLYCAN L-ALANYL-D-GLUTAMATE ENDOPEPTIDASE CWLK"/>
    <property type="match status" value="1"/>
</dbReference>
<dbReference type="GO" id="GO:0008233">
    <property type="term" value="F:peptidase activity"/>
    <property type="evidence" value="ECO:0007669"/>
    <property type="project" value="InterPro"/>
</dbReference>